<proteinExistence type="predicted"/>
<gene>
    <name evidence="1" type="ORF">LCGC14_0185120</name>
</gene>
<protein>
    <submittedName>
        <fullName evidence="1">Uncharacterized protein</fullName>
    </submittedName>
</protein>
<reference evidence="1" key="1">
    <citation type="journal article" date="2015" name="Nature">
        <title>Complex archaea that bridge the gap between prokaryotes and eukaryotes.</title>
        <authorList>
            <person name="Spang A."/>
            <person name="Saw J.H."/>
            <person name="Jorgensen S.L."/>
            <person name="Zaremba-Niedzwiedzka K."/>
            <person name="Martijn J."/>
            <person name="Lind A.E."/>
            <person name="van Eijk R."/>
            <person name="Schleper C."/>
            <person name="Guy L."/>
            <person name="Ettema T.J."/>
        </authorList>
    </citation>
    <scope>NUCLEOTIDE SEQUENCE</scope>
</reference>
<accession>A0A0F9X6V8</accession>
<organism evidence="1">
    <name type="scientific">marine sediment metagenome</name>
    <dbReference type="NCBI Taxonomy" id="412755"/>
    <lineage>
        <taxon>unclassified sequences</taxon>
        <taxon>metagenomes</taxon>
        <taxon>ecological metagenomes</taxon>
    </lineage>
</organism>
<dbReference type="EMBL" id="LAZR01000076">
    <property type="protein sequence ID" value="KKN94696.1"/>
    <property type="molecule type" value="Genomic_DNA"/>
</dbReference>
<sequence length="315" mass="36686">MTKTIRHVNELPDWFDIRHYEHWEDKNPYEAARAVDDRLWLRRFTYSICGIHPEDKNLLDDQGRYIMLESLADTSRQPFQSHSNEIFLKLFHHNNKIHHGDDYAQFRKNEEQEEDAIDLAGLQEAERIIGSGSPLHKRDGVSRVTLWDVMDWMEENKDTINEIERTAQHLADQHGWDVESVRSAIQGHIPVWGSDGSDFLVVNDFPTIPAVLNRIENHLRSLPIRHNDADKARYSDVRKMFEYRVAAYADLTSWSHLTDCTITKKCMANALFPDGRYGEIDMMPSKTVGRFIQRVEQGYIDDLTAKAAEMKTMQS</sequence>
<evidence type="ECO:0000313" key="1">
    <source>
        <dbReference type="EMBL" id="KKN94696.1"/>
    </source>
</evidence>
<dbReference type="AlphaFoldDB" id="A0A0F9X6V8"/>
<name>A0A0F9X6V8_9ZZZZ</name>
<comment type="caution">
    <text evidence="1">The sequence shown here is derived from an EMBL/GenBank/DDBJ whole genome shotgun (WGS) entry which is preliminary data.</text>
</comment>